<dbReference type="EMBL" id="DYWV01000049">
    <property type="protein sequence ID" value="HJF39565.1"/>
    <property type="molecule type" value="Genomic_DNA"/>
</dbReference>
<evidence type="ECO:0000313" key="1">
    <source>
        <dbReference type="EMBL" id="HJF39565.1"/>
    </source>
</evidence>
<organism evidence="1 2">
    <name type="scientific">Thomasclavelia spiroformis</name>
    <dbReference type="NCBI Taxonomy" id="29348"/>
    <lineage>
        <taxon>Bacteria</taxon>
        <taxon>Bacillati</taxon>
        <taxon>Bacillota</taxon>
        <taxon>Erysipelotrichia</taxon>
        <taxon>Erysipelotrichales</taxon>
        <taxon>Coprobacillaceae</taxon>
        <taxon>Thomasclavelia</taxon>
    </lineage>
</organism>
<proteinExistence type="predicted"/>
<reference evidence="1" key="2">
    <citation type="submission" date="2021-09" db="EMBL/GenBank/DDBJ databases">
        <authorList>
            <person name="Gilroy R."/>
        </authorList>
    </citation>
    <scope>NUCLEOTIDE SEQUENCE</scope>
    <source>
        <strain evidence="1">CHK193-16274</strain>
    </source>
</reference>
<reference evidence="1" key="1">
    <citation type="journal article" date="2021" name="PeerJ">
        <title>Extensive microbial diversity within the chicken gut microbiome revealed by metagenomics and culture.</title>
        <authorList>
            <person name="Gilroy R."/>
            <person name="Ravi A."/>
            <person name="Getino M."/>
            <person name="Pursley I."/>
            <person name="Horton D.L."/>
            <person name="Alikhan N.F."/>
            <person name="Baker D."/>
            <person name="Gharbi K."/>
            <person name="Hall N."/>
            <person name="Watson M."/>
            <person name="Adriaenssens E.M."/>
            <person name="Foster-Nyarko E."/>
            <person name="Jarju S."/>
            <person name="Secka A."/>
            <person name="Antonio M."/>
            <person name="Oren A."/>
            <person name="Chaudhuri R.R."/>
            <person name="La Ragione R."/>
            <person name="Hildebrand F."/>
            <person name="Pallen M.J."/>
        </authorList>
    </citation>
    <scope>NUCLEOTIDE SEQUENCE</scope>
    <source>
        <strain evidence="1">CHK193-16274</strain>
    </source>
</reference>
<gene>
    <name evidence="1" type="ORF">K8V91_01460</name>
</gene>
<accession>A0A921KIG5</accession>
<sequence>MQTRFNQSWYGKRAKVIRDNKDYCVIDYGCKGKGIISNYNLFDGISCCFLDFDTEEVMPSQKFNPDIISIVHCHTGRYECEFSNHQIFYLSEGYFSIMGTKYLPISFSFPLKKCYAFSLVIDKHAINQNTKNILKMFNIDIDHLSDKLALDEKGYLSQPSSDLKHLFSEIYSAKDKEKIEYFRIKALEFLYHIASLSRHNKSDFKYYDKKYIQFAKEIHNSMIERLDKKISLKQLTAEKDFN</sequence>
<dbReference type="Proteomes" id="UP000749320">
    <property type="component" value="Unassembled WGS sequence"/>
</dbReference>
<dbReference type="AlphaFoldDB" id="A0A921KIG5"/>
<evidence type="ECO:0000313" key="2">
    <source>
        <dbReference type="Proteomes" id="UP000749320"/>
    </source>
</evidence>
<feature type="non-terminal residue" evidence="1">
    <location>
        <position position="242"/>
    </location>
</feature>
<protein>
    <submittedName>
        <fullName evidence="1">AraC family transcriptional regulator</fullName>
    </submittedName>
</protein>
<name>A0A921KIG5_9FIRM</name>
<comment type="caution">
    <text evidence="1">The sequence shown here is derived from an EMBL/GenBank/DDBJ whole genome shotgun (WGS) entry which is preliminary data.</text>
</comment>